<dbReference type="InterPro" id="IPR027417">
    <property type="entry name" value="P-loop_NTPase"/>
</dbReference>
<dbReference type="GO" id="GO:0043751">
    <property type="term" value="F:polyphosphate:AMP phosphotransferase activity"/>
    <property type="evidence" value="ECO:0007669"/>
    <property type="project" value="InterPro"/>
</dbReference>
<dbReference type="Proteomes" id="UP000018466">
    <property type="component" value="Unassembled WGS sequence"/>
</dbReference>
<evidence type="ECO:0000259" key="1">
    <source>
        <dbReference type="Pfam" id="PF03976"/>
    </source>
</evidence>
<feature type="domain" description="Polyphosphate kinase-2-related" evidence="1">
    <location>
        <begin position="266"/>
        <end position="492"/>
    </location>
</feature>
<evidence type="ECO:0000313" key="2">
    <source>
        <dbReference type="EMBL" id="EHO16987.1"/>
    </source>
</evidence>
<dbReference type="EMBL" id="AGEL01000006">
    <property type="protein sequence ID" value="EHO16987.1"/>
    <property type="molecule type" value="Genomic_DNA"/>
</dbReference>
<reference evidence="2 3" key="1">
    <citation type="submission" date="2011-10" db="EMBL/GenBank/DDBJ databases">
        <title>The Genome Sequence of Lachnospiraceae bacterium ACC2.</title>
        <authorList>
            <consortium name="The Broad Institute Genome Sequencing Platform"/>
            <person name="Earl A."/>
            <person name="Ward D."/>
            <person name="Feldgarden M."/>
            <person name="Gevers D."/>
            <person name="Sizova M."/>
            <person name="Hazen A."/>
            <person name="Epstein S."/>
            <person name="Young S.K."/>
            <person name="Zeng Q."/>
            <person name="Gargeya S."/>
            <person name="Fitzgerald M."/>
            <person name="Haas B."/>
            <person name="Abouelleil A."/>
            <person name="Alvarado L."/>
            <person name="Arachchi H.M."/>
            <person name="Berlin A."/>
            <person name="Brown A."/>
            <person name="Chapman S.B."/>
            <person name="Chen Z."/>
            <person name="Dunbar C."/>
            <person name="Freedman E."/>
            <person name="Gearin G."/>
            <person name="Goldberg J."/>
            <person name="Griggs A."/>
            <person name="Gujja S."/>
            <person name="Heiman D."/>
            <person name="Howarth C."/>
            <person name="Larson L."/>
            <person name="Lui A."/>
            <person name="MacDonald P.J.P."/>
            <person name="Montmayeur A."/>
            <person name="Murphy C."/>
            <person name="Neiman D."/>
            <person name="Pearson M."/>
            <person name="Priest M."/>
            <person name="Roberts A."/>
            <person name="Saif S."/>
            <person name="Shea T."/>
            <person name="Shenoy N."/>
            <person name="Sisk P."/>
            <person name="Stolte C."/>
            <person name="Sykes S."/>
            <person name="Wortman J."/>
            <person name="Nusbaum C."/>
            <person name="Birren B."/>
        </authorList>
    </citation>
    <scope>NUCLEOTIDE SEQUENCE [LARGE SCALE GENOMIC DNA]</scope>
    <source>
        <strain evidence="2 3">ACC2</strain>
    </source>
</reference>
<dbReference type="SUPFAM" id="SSF52540">
    <property type="entry name" value="P-loop containing nucleoside triphosphate hydrolases"/>
    <property type="match status" value="2"/>
</dbReference>
<name>A0AA36Y4Y0_9FIRM</name>
<dbReference type="Gene3D" id="3.40.50.300">
    <property type="entry name" value="P-loop containing nucleotide triphosphate hydrolases"/>
    <property type="match status" value="2"/>
</dbReference>
<dbReference type="PANTHER" id="PTHR34383:SF3">
    <property type="entry name" value="POLYPHOSPHATE:AMP PHOSPHOTRANSFERASE"/>
    <property type="match status" value="1"/>
</dbReference>
<dbReference type="InterPro" id="IPR022489">
    <property type="entry name" value="PolyP_AMP_Tfrase"/>
</dbReference>
<dbReference type="RefSeq" id="WP_009532419.1">
    <property type="nucleotide sequence ID" value="NZ_JH590862.1"/>
</dbReference>
<dbReference type="AlphaFoldDB" id="A0AA36Y4Y0"/>
<dbReference type="InterPro" id="IPR022488">
    <property type="entry name" value="PPK2-related"/>
</dbReference>
<dbReference type="PANTHER" id="PTHR34383">
    <property type="entry name" value="POLYPHOSPHATE:AMP PHOSPHOTRANSFERASE-RELATED"/>
    <property type="match status" value="1"/>
</dbReference>
<protein>
    <submittedName>
        <fullName evidence="2">Polyphosphate:AMP phosphotransferase</fullName>
    </submittedName>
</protein>
<dbReference type="GO" id="GO:0006797">
    <property type="term" value="P:polyphosphate metabolic process"/>
    <property type="evidence" value="ECO:0007669"/>
    <property type="project" value="InterPro"/>
</dbReference>
<feature type="domain" description="Polyphosphate kinase-2-related" evidence="1">
    <location>
        <begin position="11"/>
        <end position="233"/>
    </location>
</feature>
<dbReference type="GeneID" id="86940368"/>
<keyword evidence="3" id="KW-1185">Reference proteome</keyword>
<organism evidence="2 3">
    <name type="scientific">Stomatobaculum longum</name>
    <dbReference type="NCBI Taxonomy" id="796942"/>
    <lineage>
        <taxon>Bacteria</taxon>
        <taxon>Bacillati</taxon>
        <taxon>Bacillota</taxon>
        <taxon>Clostridia</taxon>
        <taxon>Lachnospirales</taxon>
        <taxon>Lachnospiraceae</taxon>
        <taxon>Stomatobaculum</taxon>
    </lineage>
</organism>
<proteinExistence type="predicted"/>
<evidence type="ECO:0000313" key="3">
    <source>
        <dbReference type="Proteomes" id="UP000018466"/>
    </source>
</evidence>
<gene>
    <name evidence="2" type="ORF">HMPREF9623_00586</name>
</gene>
<dbReference type="NCBIfam" id="TIGR03708">
    <property type="entry name" value="poly_P_AMP_trns"/>
    <property type="match status" value="1"/>
</dbReference>
<comment type="caution">
    <text evidence="2">The sequence shown here is derived from an EMBL/GenBank/DDBJ whole genome shotgun (WGS) entry which is preliminary data.</text>
</comment>
<dbReference type="Pfam" id="PF03976">
    <property type="entry name" value="PPK2"/>
    <property type="match status" value="2"/>
</dbReference>
<sequence>MLEQVNLKQKLAKEDYQAVMPALKARLAALDAPLRAANLPVILIFEGWSAAGKGQMIGQLIKNLDPRWFTVVNTQPPTELEQRYPYLCRHWHTIPEAGKFSIMDRSWYQEVSVRAIADKLPAHTVETRLADIRRFEKTLTDNGYLILKFFLHISKREMKARLETLAENPETAFRVVKSDRKQVKHYDDYYAAFDRMLAETTTAETPWTLVSGTDRRAATVQVFRTVIDAISERLNRPTPPQTITLPNEDTADAALCLSDIDLSQTLTREEYKKCLKAETARLAKNQNLLYTRRIPMIVGFEGWDAAGKGGCIKRLSSPLDARGYAALPIASPTPEEKKRHFLWRFYERLPKSGHIAIFDRTWYGRVLVERIEGFCSEADWRRAYGEINVFEAYLQQSGALLVKFWIHISKEEQLKRFRARERTPEKQWKITAEDWRNREKWPRYETAVNDMFRYTSTENAPWHVLAGNDKYFARIQALRIVNETIEARLKEKG</sequence>
<accession>A0AA36Y4Y0</accession>